<dbReference type="InterPro" id="IPR032030">
    <property type="entry name" value="YscD_cytoplasmic_dom"/>
</dbReference>
<dbReference type="PANTHER" id="PTHR23308">
    <property type="entry name" value="NUCLEAR INHIBITOR OF PROTEIN PHOSPHATASE-1"/>
    <property type="match status" value="1"/>
</dbReference>
<feature type="compositionally biased region" description="Acidic residues" evidence="1">
    <location>
        <begin position="121"/>
        <end position="130"/>
    </location>
</feature>
<keyword evidence="4" id="KW-1185">Reference proteome</keyword>
<dbReference type="InterPro" id="IPR000253">
    <property type="entry name" value="FHA_dom"/>
</dbReference>
<reference evidence="3 4" key="1">
    <citation type="submission" date="2024-09" db="EMBL/GenBank/DDBJ databases">
        <title>Laminarin stimulates single cell rates of sulfate reduction while oxygen inhibits transcriptomic activity in coastal marine sediment.</title>
        <authorList>
            <person name="Lindsay M."/>
            <person name="Orcutt B."/>
            <person name="Emerson D."/>
            <person name="Stepanauskas R."/>
            <person name="D'Angelo T."/>
        </authorList>
    </citation>
    <scope>NUCLEOTIDE SEQUENCE [LARGE SCALE GENOMIC DNA]</scope>
    <source>
        <strain evidence="3">SAG AM-311-K15</strain>
    </source>
</reference>
<feature type="region of interest" description="Disordered" evidence="1">
    <location>
        <begin position="104"/>
        <end position="144"/>
    </location>
</feature>
<comment type="caution">
    <text evidence="3">The sequence shown here is derived from an EMBL/GenBank/DDBJ whole genome shotgun (WGS) entry which is preliminary data.</text>
</comment>
<dbReference type="SMART" id="SM00240">
    <property type="entry name" value="FHA"/>
    <property type="match status" value="2"/>
</dbReference>
<feature type="domain" description="FHA" evidence="2">
    <location>
        <begin position="203"/>
        <end position="252"/>
    </location>
</feature>
<dbReference type="InterPro" id="IPR050923">
    <property type="entry name" value="Cell_Proc_Reg/RNA_Proc"/>
</dbReference>
<protein>
    <submittedName>
        <fullName evidence="3">FHA domain-containing protein</fullName>
    </submittedName>
</protein>
<dbReference type="CDD" id="cd00060">
    <property type="entry name" value="FHA"/>
    <property type="match status" value="2"/>
</dbReference>
<proteinExistence type="predicted"/>
<evidence type="ECO:0000313" key="3">
    <source>
        <dbReference type="EMBL" id="MFC1849981.1"/>
    </source>
</evidence>
<evidence type="ECO:0000256" key="1">
    <source>
        <dbReference type="SAM" id="MobiDB-lite"/>
    </source>
</evidence>
<dbReference type="EMBL" id="JBHPBY010000069">
    <property type="protein sequence ID" value="MFC1849981.1"/>
    <property type="molecule type" value="Genomic_DNA"/>
</dbReference>
<feature type="compositionally biased region" description="Acidic residues" evidence="1">
    <location>
        <begin position="104"/>
        <end position="113"/>
    </location>
</feature>
<dbReference type="Proteomes" id="UP001594351">
    <property type="component" value="Unassembled WGS sequence"/>
</dbReference>
<dbReference type="Gene3D" id="2.60.200.20">
    <property type="match status" value="2"/>
</dbReference>
<dbReference type="Pfam" id="PF16697">
    <property type="entry name" value="Yop-YscD_cpl"/>
    <property type="match status" value="1"/>
</dbReference>
<evidence type="ECO:0000313" key="4">
    <source>
        <dbReference type="Proteomes" id="UP001594351"/>
    </source>
</evidence>
<dbReference type="SUPFAM" id="SSF49879">
    <property type="entry name" value="SMAD/FHA domain"/>
    <property type="match status" value="2"/>
</dbReference>
<dbReference type="InterPro" id="IPR008984">
    <property type="entry name" value="SMAD_FHA_dom_sf"/>
</dbReference>
<dbReference type="Pfam" id="PF00498">
    <property type="entry name" value="FHA"/>
    <property type="match status" value="1"/>
</dbReference>
<sequence length="277" mass="30612">MSNDLHGIRAVLTVIEGPLTGTRFELDRAEISLGSKSQITLNDPEVAPIHALITNKKNRFYIRRHDESFPLYVNGSAVERELLTSMDEILLGQTKMIFTISELAEDDGSDDQERDLPGEITTDDGSDDQERDLPGEITTDAAAPPTFPETEMMIEYKTRRMESRAKEKGEKEGAKKAFPLKVTLKVTSGVASGQILTFQSPIIVVGRTIGDVVIADPDISRKHCSIEFQGINRIFLHDHASTNGTYLNGDEISYSLLKSGDKIQIGSTTIKILFQSL</sequence>
<organism evidence="3 4">
    <name type="scientific">candidate division CSSED10-310 bacterium</name>
    <dbReference type="NCBI Taxonomy" id="2855610"/>
    <lineage>
        <taxon>Bacteria</taxon>
        <taxon>Bacteria division CSSED10-310</taxon>
    </lineage>
</organism>
<accession>A0ABV6YUV1</accession>
<gene>
    <name evidence="3" type="ORF">ACFL27_07310</name>
</gene>
<evidence type="ECO:0000259" key="2">
    <source>
        <dbReference type="PROSITE" id="PS50006"/>
    </source>
</evidence>
<name>A0ABV6YUV1_UNCC1</name>
<dbReference type="PROSITE" id="PS50006">
    <property type="entry name" value="FHA_DOMAIN"/>
    <property type="match status" value="1"/>
</dbReference>